<evidence type="ECO:0000313" key="1">
    <source>
        <dbReference type="EMBL" id="MCK0209007.1"/>
    </source>
</evidence>
<dbReference type="RefSeq" id="WP_247201495.1">
    <property type="nucleotide sequence ID" value="NZ_JALKCG010000005.1"/>
</dbReference>
<accession>A0ABT0DNZ3</accession>
<organism evidence="1 2">
    <name type="scientific">Ancylobacter koreensis</name>
    <dbReference type="NCBI Taxonomy" id="266121"/>
    <lineage>
        <taxon>Bacteria</taxon>
        <taxon>Pseudomonadati</taxon>
        <taxon>Pseudomonadota</taxon>
        <taxon>Alphaproteobacteria</taxon>
        <taxon>Hyphomicrobiales</taxon>
        <taxon>Xanthobacteraceae</taxon>
        <taxon>Ancylobacter</taxon>
    </lineage>
</organism>
<sequence length="95" mass="10028">MSRYLILPTTEEARARSRAAFAPLRQSGEPDGPLTEALWPLVNHPDGRAALCIPATPGEAGLSLSQAAYDGLLTSGEREALLDELPAAEWEGGDA</sequence>
<proteinExistence type="predicted"/>
<evidence type="ECO:0000313" key="2">
    <source>
        <dbReference type="Proteomes" id="UP001202867"/>
    </source>
</evidence>
<reference evidence="1 2" key="1">
    <citation type="submission" date="2022-04" db="EMBL/GenBank/DDBJ databases">
        <authorList>
            <person name="Grouzdev D.S."/>
            <person name="Pantiukh K.S."/>
            <person name="Krutkina M.S."/>
        </authorList>
    </citation>
    <scope>NUCLEOTIDE SEQUENCE [LARGE SCALE GENOMIC DNA]</scope>
    <source>
        <strain evidence="1 2">Jip08</strain>
    </source>
</reference>
<comment type="caution">
    <text evidence="1">The sequence shown here is derived from an EMBL/GenBank/DDBJ whole genome shotgun (WGS) entry which is preliminary data.</text>
</comment>
<protein>
    <submittedName>
        <fullName evidence="1">Uncharacterized protein</fullName>
    </submittedName>
</protein>
<dbReference type="EMBL" id="JALKCG010000005">
    <property type="protein sequence ID" value="MCK0209007.1"/>
    <property type="molecule type" value="Genomic_DNA"/>
</dbReference>
<keyword evidence="2" id="KW-1185">Reference proteome</keyword>
<name>A0ABT0DNZ3_9HYPH</name>
<gene>
    <name evidence="1" type="ORF">MWN33_13300</name>
</gene>
<reference evidence="2" key="2">
    <citation type="submission" date="2023-07" db="EMBL/GenBank/DDBJ databases">
        <title>Ancylobacter moscoviensis sp. nov., facultatively methylotrophic bacteria from activated sludge and the reclassification of Starkeya novella (Starkey 1934) Kelly et al. 2000 as Ancylobacter novellus comb. nov., Starkeya koreensis Im et al. 2006 as Ancylobacter koreensis comb.nov., Angulomicrobium tetraedrale Vasil'eva et al. 1986 as Ancylobacter tetraedralis comb. nov., Angulomicrobium amanitiforme Fritz et al. 2004 as Ancylobacter amanitiformis comb. nov. and Methylorhabdus multivorans Doronina et al. 1996 as Ancylobacter multivorans comb. nov. and emended description of the genus Ancylobacter.</title>
        <authorList>
            <person name="Doronina N."/>
            <person name="Chemodurova A."/>
            <person name="Grouzdev D."/>
            <person name="Koziaeva V."/>
            <person name="Shi W."/>
            <person name="Wu L."/>
            <person name="Kaparullina E."/>
        </authorList>
    </citation>
    <scope>NUCLEOTIDE SEQUENCE [LARGE SCALE GENOMIC DNA]</scope>
    <source>
        <strain evidence="2">Jip08</strain>
    </source>
</reference>
<dbReference type="Proteomes" id="UP001202867">
    <property type="component" value="Unassembled WGS sequence"/>
</dbReference>